<name>A0A6V7K7H3_9HYME</name>
<sequence length="234" mass="27201">MKSERKYQLEITKPKLLERNKHLNDNEKAHKGIEGEDLSIQTETGFTKPNIQRIFLSGKQLKQIKLNSSLDSFQMQSIGRGDQTNESREKFNKQSYFDGDKMSSEMDSTMHMSNVSRKISVYEDNSNLQQLSNYQRTSRHNYDNKYKDIGVPLIGMHKACDLPVILNHHFNQSTAQSKEIQRKSLKRYRPRQDRTVCKRATLYAKNLDNEVADALVKLCLNPMANNKNAINMIW</sequence>
<organism evidence="1">
    <name type="scientific">Bracon brevicornis</name>
    <dbReference type="NCBI Taxonomy" id="1563983"/>
    <lineage>
        <taxon>Eukaryota</taxon>
        <taxon>Metazoa</taxon>
        <taxon>Ecdysozoa</taxon>
        <taxon>Arthropoda</taxon>
        <taxon>Hexapoda</taxon>
        <taxon>Insecta</taxon>
        <taxon>Pterygota</taxon>
        <taxon>Neoptera</taxon>
        <taxon>Endopterygota</taxon>
        <taxon>Hymenoptera</taxon>
        <taxon>Apocrita</taxon>
        <taxon>Ichneumonoidea</taxon>
        <taxon>Braconidae</taxon>
        <taxon>Braconinae</taxon>
        <taxon>Bracon</taxon>
    </lineage>
</organism>
<dbReference type="EMBL" id="CADCXW020000026">
    <property type="protein sequence ID" value="CAD1560272.1"/>
    <property type="molecule type" value="Genomic_DNA"/>
</dbReference>
<protein>
    <submittedName>
        <fullName evidence="1">Uncharacterized protein</fullName>
    </submittedName>
</protein>
<dbReference type="AlphaFoldDB" id="A0A6V7K7H3"/>
<proteinExistence type="predicted"/>
<gene>
    <name evidence="1" type="ORF">BBRV_LOCUS72215</name>
</gene>
<evidence type="ECO:0000313" key="1">
    <source>
        <dbReference type="EMBL" id="CAD1560272.1"/>
    </source>
</evidence>
<reference evidence="1" key="1">
    <citation type="submission" date="2020-07" db="EMBL/GenBank/DDBJ databases">
        <authorList>
            <person name="Ferguson B K."/>
        </authorList>
    </citation>
    <scope>NUCLEOTIDE SEQUENCE</scope>
    <source>
        <strain evidence="1">L06</strain>
    </source>
</reference>
<accession>A0A6V7K7H3</accession>